<proteinExistence type="predicted"/>
<dbReference type="Pfam" id="PF03097">
    <property type="entry name" value="BRO1"/>
    <property type="match status" value="1"/>
</dbReference>
<dbReference type="GO" id="GO:0045022">
    <property type="term" value="P:early endosome to late endosome transport"/>
    <property type="evidence" value="ECO:0007669"/>
    <property type="project" value="TreeGrafter"/>
</dbReference>
<organism evidence="8 9">
    <name type="scientific">Clunio marinus</name>
    <dbReference type="NCBI Taxonomy" id="568069"/>
    <lineage>
        <taxon>Eukaryota</taxon>
        <taxon>Metazoa</taxon>
        <taxon>Ecdysozoa</taxon>
        <taxon>Arthropoda</taxon>
        <taxon>Hexapoda</taxon>
        <taxon>Insecta</taxon>
        <taxon>Pterygota</taxon>
        <taxon>Neoptera</taxon>
        <taxon>Endopterygota</taxon>
        <taxon>Diptera</taxon>
        <taxon>Nematocera</taxon>
        <taxon>Chironomoidea</taxon>
        <taxon>Chironomidae</taxon>
        <taxon>Clunio</taxon>
    </lineage>
</organism>
<sequence length="1507" mass="169161">MEAIKRLPMISFELKNSPEATSFHNLKQCIAEYYHEDPDSYGKEFRELEQLRGLAVRPRIDFECCSTVKRYYSQLHSLQNRFPLSSENELLDFAWKDLYSGSLWRTSNIKFEMASILYNIAALHSQLGIEESRSDPESMKIACTHFQCAAWAFGEIKNQYPLVLKGDLSTELMIFMQQICFGHAQECILEKSLADNRKPAIIAKVTAQVISFYNAALSALFSQNDDGSIQDLVGTKLYKDWLKYIKFKTSYLSSILFLYQGMHSEEQRKMGERVVLYNAACERLEEAKKESKGMNKIELINEALILMTDIVEGKRKNAKQENEFIYHESIPEFSSISAVQGANLVQGIPFDVTDPQVIGDDVFKRLVPMKTHEHLSVYSEEKANILRSLGSKIDDRDAELASFMGSLNTESLNAMGHSQERLPQGLVDRCAELSAKPNAISDLVDSMSNLADICCDVEMTLKDIKKILDDEAKQEQNFQKKIGKRPTGHMTELSREFTKYFEAHNKAGESNDTLRKAMELHVINIIDQNLIAQGNILKALTDTYAKHAMTLKSYTDTKMKREQFYSSLIASYDVYEDLMLKSAKGLDFYKKLHGNVQKLMSRVKAARDVQEEERQQLFKNSQPKAPPVEVIKPIDTSYMMTTIPSSGGGSCGPKLKDYLKSGMVSGLGGLRDELNKLPGVRPNPVGQENISNSNPVSCPSMNYVPPSNYRNHVSTFQPPGNQQQPQQHSSINVSLSSSNTSLNSDYFMQGGLYGQVNNIQSGYVNPIYQTTGQQPYQNISHLGYNQTDPSIYQQSQQQPQPTATYGTHATNNYGQQPQFDYYKNQKPVSVQPPVEPSPATNVSQCASKINPVVVDQTQSMYQNQWQQYPVAPSPSQQFVASYTPNTQQYAGQPPSVPISQQSMPSTQEPASMLLNQQQYAMNYSSNISQQASVGSQQNFFNYNTPSQMYPTMNQYGQQNYSCYTPTINSMNSYMTATDNATSQSHTTQSENYYEPQAIIGHAQSHAVSKASSSVNESPQRQPNSIPTYTTAINATSTNNSETHATQSQQQISSSIEKVTTQPHQQPTQAAPTVSKVKSKNIDLLSGIDFSMTNPTIENVPTLTPVSAKKFEAEEAATKSTLASPIKHAKINDDLADLDFDSLNISASGESLKVVMKDKQQDVKKKFKDPFEDGVTLKSFHKEVESLEKFMETLTVKTLNGVTPLTTKWKELQDLVVKEEGKRSVSIARLFPDKNRSVDCLPYDHARVVLPTATDNYINAVIVKDCGPIRFILTQTPMANTINDYWEMVWMQKANSLVCLHTSNELLDPFWPQNVGEEKTYGDISVVATKQFDFSHCHEMLLKVTKNGCDGVIITSLLQVTTWKKNSPDHILDVAGNTITSYKQQNPDNQHHSTMILNCISGGAERSGLMTLGISSILGSQMRKPTLLNVIDHWYRICSHRKGALEDERLIQLSLEIVLTNAHRILNKRGIMTSYQMKNAEKLSANVETEKSVKDTGLDSLDPFWKFK</sequence>
<dbReference type="InterPro" id="IPR025304">
    <property type="entry name" value="ALIX_V_dom"/>
</dbReference>
<gene>
    <name evidence="8" type="ORF">CLUMA_CG015161</name>
</gene>
<feature type="compositionally biased region" description="Low complexity" evidence="5">
    <location>
        <begin position="1027"/>
        <end position="1072"/>
    </location>
</feature>
<evidence type="ECO:0000256" key="3">
    <source>
        <dbReference type="ARBA" id="ARBA00022490"/>
    </source>
</evidence>
<feature type="compositionally biased region" description="Low complexity" evidence="5">
    <location>
        <begin position="717"/>
        <end position="737"/>
    </location>
</feature>
<dbReference type="Gene3D" id="1.20.140.50">
    <property type="entry name" value="alix/aip1 like domains"/>
    <property type="match status" value="1"/>
</dbReference>
<evidence type="ECO:0000256" key="1">
    <source>
        <dbReference type="ARBA" id="ARBA00004177"/>
    </source>
</evidence>
<dbReference type="CDD" id="cd00047">
    <property type="entry name" value="PTPc"/>
    <property type="match status" value="1"/>
</dbReference>
<evidence type="ECO:0000256" key="2">
    <source>
        <dbReference type="ARBA" id="ARBA00004496"/>
    </source>
</evidence>
<accession>A0A1J1IQK6</accession>
<feature type="compositionally biased region" description="Polar residues" evidence="5">
    <location>
        <begin position="1005"/>
        <end position="1026"/>
    </location>
</feature>
<dbReference type="Pfam" id="PF13949">
    <property type="entry name" value="ALIX_LYPXL_bnd"/>
    <property type="match status" value="2"/>
</dbReference>
<evidence type="ECO:0000256" key="5">
    <source>
        <dbReference type="SAM" id="MobiDB-lite"/>
    </source>
</evidence>
<feature type="domain" description="BRO1" evidence="7">
    <location>
        <begin position="8"/>
        <end position="400"/>
    </location>
</feature>
<keyword evidence="3" id="KW-0963">Cytoplasm</keyword>
<dbReference type="InterPro" id="IPR004328">
    <property type="entry name" value="BRO1_dom"/>
</dbReference>
<evidence type="ECO:0000259" key="6">
    <source>
        <dbReference type="PROSITE" id="PS50055"/>
    </source>
</evidence>
<dbReference type="SMART" id="SM00194">
    <property type="entry name" value="PTPc"/>
    <property type="match status" value="1"/>
</dbReference>
<evidence type="ECO:0000259" key="7">
    <source>
        <dbReference type="PROSITE" id="PS51180"/>
    </source>
</evidence>
<protein>
    <submittedName>
        <fullName evidence="8">CLUMA_CG015161, isoform A</fullName>
    </submittedName>
</protein>
<dbReference type="Pfam" id="PF00102">
    <property type="entry name" value="Y_phosphatase"/>
    <property type="match status" value="1"/>
</dbReference>
<feature type="domain" description="Tyrosine-protein phosphatase" evidence="6">
    <location>
        <begin position="1204"/>
        <end position="1460"/>
    </location>
</feature>
<feature type="region of interest" description="Disordered" evidence="5">
    <location>
        <begin position="779"/>
        <end position="819"/>
    </location>
</feature>
<dbReference type="PROSITE" id="PS50055">
    <property type="entry name" value="TYR_PHOSPHATASE_PTP"/>
    <property type="match status" value="1"/>
</dbReference>
<dbReference type="PANTHER" id="PTHR23030:SF30">
    <property type="entry name" value="TYROSINE-PROTEIN PHOSPHATASE NON-RECEPTOR TYPE 23"/>
    <property type="match status" value="1"/>
</dbReference>
<comment type="subcellular location">
    <subcellularLocation>
        <location evidence="2">Cytoplasm</location>
    </subcellularLocation>
    <subcellularLocation>
        <location evidence="1">Endosome</location>
    </subcellularLocation>
</comment>
<dbReference type="InterPro" id="IPR000242">
    <property type="entry name" value="PTP_cat"/>
</dbReference>
<dbReference type="PROSITE" id="PS51180">
    <property type="entry name" value="BRO1"/>
    <property type="match status" value="1"/>
</dbReference>
<feature type="compositionally biased region" description="Polar residues" evidence="5">
    <location>
        <begin position="686"/>
        <end position="700"/>
    </location>
</feature>
<evidence type="ECO:0000313" key="8">
    <source>
        <dbReference type="EMBL" id="CRL02503.1"/>
    </source>
</evidence>
<dbReference type="GO" id="GO:0043328">
    <property type="term" value="P:protein transport to vacuole involved in ubiquitin-dependent protein catabolic process via the multivesicular body sorting pathway"/>
    <property type="evidence" value="ECO:0007669"/>
    <property type="project" value="TreeGrafter"/>
</dbReference>
<dbReference type="GO" id="GO:0004725">
    <property type="term" value="F:protein tyrosine phosphatase activity"/>
    <property type="evidence" value="ECO:0007669"/>
    <property type="project" value="InterPro"/>
</dbReference>
<dbReference type="GO" id="GO:0005768">
    <property type="term" value="C:endosome"/>
    <property type="evidence" value="ECO:0007669"/>
    <property type="project" value="UniProtKB-SubCell"/>
</dbReference>
<keyword evidence="9" id="KW-1185">Reference proteome</keyword>
<evidence type="ECO:0000256" key="4">
    <source>
        <dbReference type="ARBA" id="ARBA00022753"/>
    </source>
</evidence>
<name>A0A1J1IQK6_9DIPT</name>
<feature type="compositionally biased region" description="Polar residues" evidence="5">
    <location>
        <begin position="779"/>
        <end position="792"/>
    </location>
</feature>
<dbReference type="Gene3D" id="3.90.190.10">
    <property type="entry name" value="Protein tyrosine phosphatase superfamily"/>
    <property type="match status" value="1"/>
</dbReference>
<keyword evidence="4" id="KW-0967">Endosome</keyword>
<dbReference type="InterPro" id="IPR038499">
    <property type="entry name" value="BRO1_sf"/>
</dbReference>
<feature type="region of interest" description="Disordered" evidence="5">
    <location>
        <begin position="680"/>
        <end position="737"/>
    </location>
</feature>
<dbReference type="Proteomes" id="UP000183832">
    <property type="component" value="Unassembled WGS sequence"/>
</dbReference>
<dbReference type="Gene3D" id="1.25.40.280">
    <property type="entry name" value="alix/aip1 like domains"/>
    <property type="match status" value="1"/>
</dbReference>
<dbReference type="GO" id="GO:0032456">
    <property type="term" value="P:endocytic recycling"/>
    <property type="evidence" value="ECO:0007669"/>
    <property type="project" value="TreeGrafter"/>
</dbReference>
<feature type="compositionally biased region" description="Polar residues" evidence="5">
    <location>
        <begin position="802"/>
        <end position="818"/>
    </location>
</feature>
<dbReference type="PANTHER" id="PTHR23030">
    <property type="entry name" value="PCD6 INTERACTING PROTEIN-RELATED"/>
    <property type="match status" value="1"/>
</dbReference>
<dbReference type="OrthoDB" id="10266451at2759"/>
<evidence type="ECO:0000313" key="9">
    <source>
        <dbReference type="Proteomes" id="UP000183832"/>
    </source>
</evidence>
<dbReference type="InterPro" id="IPR029021">
    <property type="entry name" value="Prot-tyrosine_phosphatase-like"/>
</dbReference>
<dbReference type="SUPFAM" id="SSF52799">
    <property type="entry name" value="(Phosphotyrosine protein) phosphatases II"/>
    <property type="match status" value="1"/>
</dbReference>
<dbReference type="SMART" id="SM01041">
    <property type="entry name" value="BRO1"/>
    <property type="match status" value="1"/>
</dbReference>
<dbReference type="EMBL" id="CVRI01000057">
    <property type="protein sequence ID" value="CRL02503.1"/>
    <property type="molecule type" value="Genomic_DNA"/>
</dbReference>
<reference evidence="8 9" key="1">
    <citation type="submission" date="2015-04" db="EMBL/GenBank/DDBJ databases">
        <authorList>
            <person name="Syromyatnikov M.Y."/>
            <person name="Popov V.N."/>
        </authorList>
    </citation>
    <scope>NUCLEOTIDE SEQUENCE [LARGE SCALE GENOMIC DNA]</scope>
</reference>
<feature type="region of interest" description="Disordered" evidence="5">
    <location>
        <begin position="1003"/>
        <end position="1075"/>
    </location>
</feature>
<dbReference type="STRING" id="568069.A0A1J1IQK6"/>